<accession>A0ABX0MHE1</accession>
<proteinExistence type="predicted"/>
<dbReference type="RefSeq" id="WP_167080900.1">
    <property type="nucleotide sequence ID" value="NZ_VVIW01000030.1"/>
</dbReference>
<comment type="caution">
    <text evidence="1">The sequence shown here is derived from an EMBL/GenBank/DDBJ whole genome shotgun (WGS) entry which is preliminary data.</text>
</comment>
<evidence type="ECO:0000313" key="2">
    <source>
        <dbReference type="Proteomes" id="UP000819052"/>
    </source>
</evidence>
<sequence>MPVEIVAQIDHEVAALARTPGRHGLAVGELGTVAFAGVAQGQEAHCATMSWGGNLIDARLSNFCRT</sequence>
<name>A0ABX0MHE1_9BURK</name>
<organism evidence="1 2">
    <name type="scientific">Massilia aquatica</name>
    <dbReference type="NCBI Taxonomy" id="2609000"/>
    <lineage>
        <taxon>Bacteria</taxon>
        <taxon>Pseudomonadati</taxon>
        <taxon>Pseudomonadota</taxon>
        <taxon>Betaproteobacteria</taxon>
        <taxon>Burkholderiales</taxon>
        <taxon>Oxalobacteraceae</taxon>
        <taxon>Telluria group</taxon>
        <taxon>Massilia</taxon>
    </lineage>
</organism>
<protein>
    <submittedName>
        <fullName evidence="1">Uncharacterized protein</fullName>
    </submittedName>
</protein>
<gene>
    <name evidence="1" type="ORF">F1609_29870</name>
</gene>
<keyword evidence="2" id="KW-1185">Reference proteome</keyword>
<dbReference type="Proteomes" id="UP000819052">
    <property type="component" value="Unassembled WGS sequence"/>
</dbReference>
<dbReference type="EMBL" id="VVIW01000030">
    <property type="protein sequence ID" value="NHZ44335.1"/>
    <property type="molecule type" value="Genomic_DNA"/>
</dbReference>
<evidence type="ECO:0000313" key="1">
    <source>
        <dbReference type="EMBL" id="NHZ44335.1"/>
    </source>
</evidence>
<reference evidence="1 2" key="1">
    <citation type="submission" date="2019-09" db="EMBL/GenBank/DDBJ databases">
        <title>Taxonomy of Antarctic Massilia spp.: description of Massilia rubra sp. nov., Massilia aquatica sp. nov., Massilia mucilaginosa sp. nov., Massilia frigida sp. nov. isolated from streams, lakes and regoliths.</title>
        <authorList>
            <person name="Holochova P."/>
            <person name="Sedlacek I."/>
            <person name="Kralova S."/>
            <person name="Maslanova I."/>
            <person name="Busse H.-J."/>
            <person name="Stankova E."/>
            <person name="Vrbovska V."/>
            <person name="Kovarovic V."/>
            <person name="Bartak M."/>
            <person name="Svec P."/>
            <person name="Pantucek R."/>
        </authorList>
    </citation>
    <scope>NUCLEOTIDE SEQUENCE [LARGE SCALE GENOMIC DNA]</scope>
    <source>
        <strain evidence="1 2">CCM 8693</strain>
    </source>
</reference>